<comment type="similarity">
    <text evidence="2">Belongs to the SecG family.</text>
</comment>
<evidence type="ECO:0000256" key="9">
    <source>
        <dbReference type="SAM" id="Phobius"/>
    </source>
</evidence>
<keyword evidence="4 9" id="KW-0812">Transmembrane</keyword>
<keyword evidence="5" id="KW-0653">Protein transport</keyword>
<feature type="transmembrane region" description="Helical" evidence="9">
    <location>
        <begin position="6"/>
        <end position="32"/>
    </location>
</feature>
<proteinExistence type="inferred from homology"/>
<dbReference type="AlphaFoldDB" id="A0A0F6CKV4"/>
<dbReference type="EMBL" id="CP006916">
    <property type="protein sequence ID" value="AHB99726.1"/>
    <property type="molecule type" value="Genomic_DNA"/>
</dbReference>
<dbReference type="RefSeq" id="WP_011884616.1">
    <property type="nucleotide sequence ID" value="NC_023030.2"/>
</dbReference>
<evidence type="ECO:0000256" key="3">
    <source>
        <dbReference type="ARBA" id="ARBA00022448"/>
    </source>
</evidence>
<dbReference type="GO" id="GO:0015450">
    <property type="term" value="F:protein-transporting ATPase activity"/>
    <property type="evidence" value="ECO:0007669"/>
    <property type="project" value="InterPro"/>
</dbReference>
<protein>
    <submittedName>
        <fullName evidence="10">Preprotein translocase subunit SecG</fullName>
    </submittedName>
</protein>
<reference evidence="10 11" key="1">
    <citation type="journal article" date="2011" name="PLoS ONE">
        <title>Core proteome of the minimal cell: comparative proteomics of three mollicute species.</title>
        <authorList>
            <person name="Fisunov G.Y."/>
            <person name="Alexeev D.G."/>
            <person name="Bazaleev N.A."/>
            <person name="Ladygina V.G."/>
            <person name="Galyamina M.A."/>
            <person name="Kondratov I.G."/>
            <person name="Zhukova N.A."/>
            <person name="Serebryakova M.V."/>
            <person name="Demina I.A."/>
            <person name="Govorun V.M."/>
        </authorList>
    </citation>
    <scope>NUCLEOTIDE SEQUENCE [LARGE SCALE GENOMIC DNA]</scope>
    <source>
        <strain evidence="10 11">S6</strain>
    </source>
</reference>
<evidence type="ECO:0000256" key="6">
    <source>
        <dbReference type="ARBA" id="ARBA00022989"/>
    </source>
</evidence>
<comment type="subcellular location">
    <subcellularLocation>
        <location evidence="1">Membrane</location>
        <topology evidence="1">Multi-pass membrane protein</topology>
    </subcellularLocation>
</comment>
<evidence type="ECO:0000313" key="11">
    <source>
        <dbReference type="Proteomes" id="UP000018735"/>
    </source>
</evidence>
<dbReference type="NCBIfam" id="TIGR00810">
    <property type="entry name" value="secG"/>
    <property type="match status" value="1"/>
</dbReference>
<evidence type="ECO:0000256" key="7">
    <source>
        <dbReference type="ARBA" id="ARBA00023010"/>
    </source>
</evidence>
<evidence type="ECO:0000256" key="4">
    <source>
        <dbReference type="ARBA" id="ARBA00022692"/>
    </source>
</evidence>
<dbReference type="KEGG" id="mgz:GCW_02630"/>
<evidence type="ECO:0000256" key="1">
    <source>
        <dbReference type="ARBA" id="ARBA00004141"/>
    </source>
</evidence>
<name>A0A0F6CKV4_MYCGL</name>
<dbReference type="InterPro" id="IPR004692">
    <property type="entry name" value="SecG"/>
</dbReference>
<organism evidence="10 11">
    <name type="scientific">Mycoplasmoides gallisepticum S6</name>
    <dbReference type="NCBI Taxonomy" id="1006581"/>
    <lineage>
        <taxon>Bacteria</taxon>
        <taxon>Bacillati</taxon>
        <taxon>Mycoplasmatota</taxon>
        <taxon>Mycoplasmoidales</taxon>
        <taxon>Mycoplasmoidaceae</taxon>
        <taxon>Mycoplasmoides</taxon>
    </lineage>
</organism>
<dbReference type="GO" id="GO:0009306">
    <property type="term" value="P:protein secretion"/>
    <property type="evidence" value="ECO:0007669"/>
    <property type="project" value="InterPro"/>
</dbReference>
<feature type="transmembrane region" description="Helical" evidence="9">
    <location>
        <begin position="53"/>
        <end position="75"/>
    </location>
</feature>
<dbReference type="HOGENOM" id="CLU_196584_0_0_14"/>
<keyword evidence="6 9" id="KW-1133">Transmembrane helix</keyword>
<evidence type="ECO:0000256" key="5">
    <source>
        <dbReference type="ARBA" id="ARBA00022927"/>
    </source>
</evidence>
<dbReference type="Proteomes" id="UP000018735">
    <property type="component" value="Chromosome"/>
</dbReference>
<evidence type="ECO:0000313" key="10">
    <source>
        <dbReference type="EMBL" id="AHB99726.1"/>
    </source>
</evidence>
<gene>
    <name evidence="10" type="primary">secG</name>
    <name evidence="10" type="ORF">GCW_02630</name>
</gene>
<sequence>MNPTEITFFILAIIALIVGLGLSNSGTTGGLASLSGQDLEIFKKTKDRGIIKILQIVMFILMLLFLILGLIYHFVIK</sequence>
<keyword evidence="8 9" id="KW-0472">Membrane</keyword>
<accession>A0A0F6CKV4</accession>
<keyword evidence="3" id="KW-0813">Transport</keyword>
<evidence type="ECO:0000256" key="8">
    <source>
        <dbReference type="ARBA" id="ARBA00023136"/>
    </source>
</evidence>
<dbReference type="GO" id="GO:0016020">
    <property type="term" value="C:membrane"/>
    <property type="evidence" value="ECO:0007669"/>
    <property type="project" value="UniProtKB-SubCell"/>
</dbReference>
<dbReference type="eggNOG" id="ENOG5031YUF">
    <property type="taxonomic scope" value="Bacteria"/>
</dbReference>
<keyword evidence="7" id="KW-0811">Translocation</keyword>
<evidence type="ECO:0000256" key="2">
    <source>
        <dbReference type="ARBA" id="ARBA00008445"/>
    </source>
</evidence>